<dbReference type="InterPro" id="IPR006047">
    <property type="entry name" value="GH13_cat_dom"/>
</dbReference>
<feature type="domain" description="Glycosyl hydrolase family 13 catalytic" evidence="1">
    <location>
        <begin position="8"/>
        <end position="439"/>
    </location>
</feature>
<dbReference type="SMART" id="SM00642">
    <property type="entry name" value="Aamy"/>
    <property type="match status" value="1"/>
</dbReference>
<organism evidence="2 3">
    <name type="scientific">Balneicella halophila</name>
    <dbReference type="NCBI Taxonomy" id="1537566"/>
    <lineage>
        <taxon>Bacteria</taxon>
        <taxon>Pseudomonadati</taxon>
        <taxon>Bacteroidota</taxon>
        <taxon>Bacteroidia</taxon>
        <taxon>Bacteroidales</taxon>
        <taxon>Balneicellaceae</taxon>
        <taxon>Balneicella</taxon>
    </lineage>
</organism>
<proteinExistence type="predicted"/>
<dbReference type="RefSeq" id="WP_116496721.1">
    <property type="nucleotide sequence ID" value="NZ_QENZ01000005.1"/>
</dbReference>
<dbReference type="OrthoDB" id="9805159at2"/>
<gene>
    <name evidence="2" type="ORF">C7377_1496</name>
</gene>
<dbReference type="GO" id="GO:0004556">
    <property type="term" value="F:alpha-amylase activity"/>
    <property type="evidence" value="ECO:0007669"/>
    <property type="project" value="TreeGrafter"/>
</dbReference>
<evidence type="ECO:0000313" key="2">
    <source>
        <dbReference type="EMBL" id="PVX49858.1"/>
    </source>
</evidence>
<dbReference type="CDD" id="cd11349">
    <property type="entry name" value="AmyAc_3"/>
    <property type="match status" value="1"/>
</dbReference>
<sequence length="570" mass="66100">MQKPIIYQLLPRLFSNYTRSPKINGTRKQNGCGKLNDITTQALQGIKELGATHIWYTGLIEHACVEGYPKYGIEDGNPRVIKGKAGSPYAIKDYYDIDPDLAEKPNRRMQEFNELILRTHRENLKVIIDFVPNHVARIYKSDMKPKGVSDFGTDDDTTIHFSTQNDFYYLDEPLQVPEECGTTMDNPRPPYHEEPAKVTGNDKFSAHIDKNDWYETVKLNYGINYSDGNSEHFDPIPSVWEKMKDIIIYWAKKGVDGFRCDMVEMTPVAFWEWLIPQVKEQFPELHFIAEVYNPDKYKDYIERGRFDYLYDKDGLYDTLRNIMQHGHSASSLTQVWRKLDSQLPKMLRFLENHDEQRLASKHFLGNALSALPGMLATATMHTGPVMIYSGQEIGEPADGASGYSGDDGRTTIFDYWTMPEFQKWTNKGKFNEVKLSDWQKALRKQYAKIMEISQHEAVAEGAFYDLMYANNDSEGLDQNYIYAYIRHINTERLLFVLNFNKTDNLQFKLKIPEHTFEVMEISNSAKIFGMEICGEKKEYFKIPKTQLMNEGVHINLTPSSFKIFRLEFGM</sequence>
<dbReference type="AlphaFoldDB" id="A0A7L4UNE9"/>
<dbReference type="Gene3D" id="3.20.20.80">
    <property type="entry name" value="Glycosidases"/>
    <property type="match status" value="2"/>
</dbReference>
<keyword evidence="3" id="KW-1185">Reference proteome</keyword>
<keyword evidence="2" id="KW-0378">Hydrolase</keyword>
<keyword evidence="2" id="KW-0326">Glycosidase</keyword>
<dbReference type="PANTHER" id="PTHR10357:SF205">
    <property type="entry name" value="O-GLYCOSYL HYDROLASE FAMILY 13"/>
    <property type="match status" value="1"/>
</dbReference>
<accession>A0A7L4UNE9</accession>
<dbReference type="InterPro" id="IPR017853">
    <property type="entry name" value="GH"/>
</dbReference>
<comment type="caution">
    <text evidence="2">The sequence shown here is derived from an EMBL/GenBank/DDBJ whole genome shotgun (WGS) entry which is preliminary data.</text>
</comment>
<reference evidence="2 3" key="1">
    <citation type="submission" date="2018-05" db="EMBL/GenBank/DDBJ databases">
        <title>Genomic Encyclopedia of Type Strains, Phase IV (KMG-IV): sequencing the most valuable type-strain genomes for metagenomic binning, comparative biology and taxonomic classification.</title>
        <authorList>
            <person name="Goeker M."/>
        </authorList>
    </citation>
    <scope>NUCLEOTIDE SEQUENCE [LARGE SCALE GENOMIC DNA]</scope>
    <source>
        <strain evidence="2 3">DSM 28579</strain>
    </source>
</reference>
<dbReference type="Pfam" id="PF00128">
    <property type="entry name" value="Alpha-amylase"/>
    <property type="match status" value="1"/>
</dbReference>
<dbReference type="Proteomes" id="UP000251835">
    <property type="component" value="Unassembled WGS sequence"/>
</dbReference>
<dbReference type="EMBL" id="QENZ01000005">
    <property type="protein sequence ID" value="PVX49858.1"/>
    <property type="molecule type" value="Genomic_DNA"/>
</dbReference>
<dbReference type="PANTHER" id="PTHR10357">
    <property type="entry name" value="ALPHA-AMYLASE FAMILY MEMBER"/>
    <property type="match status" value="1"/>
</dbReference>
<dbReference type="GO" id="GO:0009313">
    <property type="term" value="P:oligosaccharide catabolic process"/>
    <property type="evidence" value="ECO:0007669"/>
    <property type="project" value="TreeGrafter"/>
</dbReference>
<protein>
    <submittedName>
        <fullName evidence="2">Glycosidase</fullName>
    </submittedName>
</protein>
<dbReference type="SUPFAM" id="SSF51445">
    <property type="entry name" value="(Trans)glycosidases"/>
    <property type="match status" value="1"/>
</dbReference>
<evidence type="ECO:0000313" key="3">
    <source>
        <dbReference type="Proteomes" id="UP000251835"/>
    </source>
</evidence>
<evidence type="ECO:0000259" key="1">
    <source>
        <dbReference type="SMART" id="SM00642"/>
    </source>
</evidence>
<name>A0A7L4UNE9_BALHA</name>